<feature type="compositionally biased region" description="Basic and acidic residues" evidence="1">
    <location>
        <begin position="90"/>
        <end position="102"/>
    </location>
</feature>
<reference evidence="2 3" key="1">
    <citation type="submission" date="2023-09" db="EMBL/GenBank/DDBJ databases">
        <title>Genomes of two closely related lineages of the louse Polyplax serrata with different host specificities.</title>
        <authorList>
            <person name="Martinu J."/>
            <person name="Tarabai H."/>
            <person name="Stefka J."/>
            <person name="Hypsa V."/>
        </authorList>
    </citation>
    <scope>NUCLEOTIDE SEQUENCE [LARGE SCALE GENOMIC DNA]</scope>
    <source>
        <strain evidence="2">98ZLc_SE</strain>
    </source>
</reference>
<sequence length="117" mass="12847">DGGSKLVSRRKTNRFPGRNCSAEIWPAISDRQLKQDAGFCSGELPFAIAEEEEPSNGARPVQVRSGVYHEQVAVPGPVQEPVPGYVDLHANPRSESPPEHRLNISPVRNTRTMSSDE</sequence>
<comment type="caution">
    <text evidence="2">The sequence shown here is derived from an EMBL/GenBank/DDBJ whole genome shotgun (WGS) entry which is preliminary data.</text>
</comment>
<dbReference type="EMBL" id="JAWJWF010000045">
    <property type="protein sequence ID" value="KAK6626776.1"/>
    <property type="molecule type" value="Genomic_DNA"/>
</dbReference>
<evidence type="ECO:0000313" key="2">
    <source>
        <dbReference type="EMBL" id="KAK6626776.1"/>
    </source>
</evidence>
<feature type="region of interest" description="Disordered" evidence="1">
    <location>
        <begin position="76"/>
        <end position="117"/>
    </location>
</feature>
<organism evidence="2 3">
    <name type="scientific">Polyplax serrata</name>
    <name type="common">Common mouse louse</name>
    <dbReference type="NCBI Taxonomy" id="468196"/>
    <lineage>
        <taxon>Eukaryota</taxon>
        <taxon>Metazoa</taxon>
        <taxon>Ecdysozoa</taxon>
        <taxon>Arthropoda</taxon>
        <taxon>Hexapoda</taxon>
        <taxon>Insecta</taxon>
        <taxon>Pterygota</taxon>
        <taxon>Neoptera</taxon>
        <taxon>Paraneoptera</taxon>
        <taxon>Psocodea</taxon>
        <taxon>Troctomorpha</taxon>
        <taxon>Phthiraptera</taxon>
        <taxon>Anoplura</taxon>
        <taxon>Polyplacidae</taxon>
        <taxon>Polyplax</taxon>
    </lineage>
</organism>
<evidence type="ECO:0000313" key="3">
    <source>
        <dbReference type="Proteomes" id="UP001359485"/>
    </source>
</evidence>
<protein>
    <submittedName>
        <fullName evidence="2">Uncharacterized protein</fullName>
    </submittedName>
</protein>
<dbReference type="Proteomes" id="UP001359485">
    <property type="component" value="Unassembled WGS sequence"/>
</dbReference>
<accession>A0ABR1AS52</accession>
<proteinExistence type="predicted"/>
<gene>
    <name evidence="2" type="ORF">RUM44_009253</name>
</gene>
<feature type="non-terminal residue" evidence="2">
    <location>
        <position position="1"/>
    </location>
</feature>
<keyword evidence="3" id="KW-1185">Reference proteome</keyword>
<name>A0ABR1AS52_POLSC</name>
<feature type="compositionally biased region" description="Polar residues" evidence="1">
    <location>
        <begin position="106"/>
        <end position="117"/>
    </location>
</feature>
<evidence type="ECO:0000256" key="1">
    <source>
        <dbReference type="SAM" id="MobiDB-lite"/>
    </source>
</evidence>